<sequence>SNTRSSKSKMYTLDDANEELSQLIISGKISSDDVRCLKATLKEHISLKEKVEKLKSLLGRSAKSQREAKVSSDAAQKRLAQAMREIERLNKKLDKLQTRPSHLDLLMDFETNFDKALLSVGQSGGEDTAAAERTSFKMDDNQESSNLDTMLLQELGEAKSRIEKLETLNSAMMSRSTQLEVGTKTLEKERDDARNLSKRQQMELRMAKLEAEQAQRALMDKVASLEEMQIEIDLVSKASSKACVRAAKGEEAANSLKTEKNHIQQLESQVQALKEWALASAEAKQLMKERCRILENKLKVQQGRSLNDTGDDKSNPEKLLFQKHGSRVVGAGDISSFVINLGEHASIVDSRFVILRWKFDSSPGDCTIDFNIMKGKCETSSDFAKADYLIKDRVITGGAGGETEGAFN</sequence>
<feature type="non-terminal residue" evidence="2">
    <location>
        <position position="408"/>
    </location>
</feature>
<evidence type="ECO:0000313" key="2">
    <source>
        <dbReference type="EMBL" id="OEU18754.1"/>
    </source>
</evidence>
<dbReference type="InParanoid" id="A0A1E7FKV4"/>
<protein>
    <submittedName>
        <fullName evidence="2">Uncharacterized protein</fullName>
    </submittedName>
</protein>
<dbReference type="Proteomes" id="UP000095751">
    <property type="component" value="Unassembled WGS sequence"/>
</dbReference>
<proteinExistence type="predicted"/>
<name>A0A1E7FKV4_9STRA</name>
<dbReference type="OrthoDB" id="45820at2759"/>
<reference evidence="2 3" key="1">
    <citation type="submission" date="2016-09" db="EMBL/GenBank/DDBJ databases">
        <title>Extensive genetic diversity and differential bi-allelic expression allows diatom success in the polar Southern Ocean.</title>
        <authorList>
            <consortium name="DOE Joint Genome Institute"/>
            <person name="Mock T."/>
            <person name="Otillar R.P."/>
            <person name="Strauss J."/>
            <person name="Dupont C."/>
            <person name="Frickenhaus S."/>
            <person name="Maumus F."/>
            <person name="Mcmullan M."/>
            <person name="Sanges R."/>
            <person name="Schmutz J."/>
            <person name="Toseland A."/>
            <person name="Valas R."/>
            <person name="Veluchamy A."/>
            <person name="Ward B.J."/>
            <person name="Allen A."/>
            <person name="Barry K."/>
            <person name="Falciatore A."/>
            <person name="Ferrante M."/>
            <person name="Fortunato A.E."/>
            <person name="Gloeckner G."/>
            <person name="Gruber A."/>
            <person name="Hipkin R."/>
            <person name="Janech M."/>
            <person name="Kroth P."/>
            <person name="Leese F."/>
            <person name="Lindquist E."/>
            <person name="Lyon B.R."/>
            <person name="Martin J."/>
            <person name="Mayer C."/>
            <person name="Parker M."/>
            <person name="Quesneville H."/>
            <person name="Raymond J."/>
            <person name="Uhlig C."/>
            <person name="Valentin K.U."/>
            <person name="Worden A.Z."/>
            <person name="Armbrust E.V."/>
            <person name="Bowler C."/>
            <person name="Green B."/>
            <person name="Moulton V."/>
            <person name="Van Oosterhout C."/>
            <person name="Grigoriev I."/>
        </authorList>
    </citation>
    <scope>NUCLEOTIDE SEQUENCE [LARGE SCALE GENOMIC DNA]</scope>
    <source>
        <strain evidence="2 3">CCMP1102</strain>
    </source>
</reference>
<dbReference type="AlphaFoldDB" id="A0A1E7FKV4"/>
<evidence type="ECO:0000313" key="3">
    <source>
        <dbReference type="Proteomes" id="UP000095751"/>
    </source>
</evidence>
<gene>
    <name evidence="2" type="ORF">FRACYDRAFT_148395</name>
</gene>
<feature type="coiled-coil region" evidence="1">
    <location>
        <begin position="37"/>
        <end position="99"/>
    </location>
</feature>
<accession>A0A1E7FKV4</accession>
<keyword evidence="1" id="KW-0175">Coiled coil</keyword>
<feature type="coiled-coil region" evidence="1">
    <location>
        <begin position="183"/>
        <end position="276"/>
    </location>
</feature>
<dbReference type="KEGG" id="fcy:FRACYDRAFT_148395"/>
<keyword evidence="3" id="KW-1185">Reference proteome</keyword>
<organism evidence="2 3">
    <name type="scientific">Fragilariopsis cylindrus CCMP1102</name>
    <dbReference type="NCBI Taxonomy" id="635003"/>
    <lineage>
        <taxon>Eukaryota</taxon>
        <taxon>Sar</taxon>
        <taxon>Stramenopiles</taxon>
        <taxon>Ochrophyta</taxon>
        <taxon>Bacillariophyta</taxon>
        <taxon>Bacillariophyceae</taxon>
        <taxon>Bacillariophycidae</taxon>
        <taxon>Bacillariales</taxon>
        <taxon>Bacillariaceae</taxon>
        <taxon>Fragilariopsis</taxon>
    </lineage>
</organism>
<feature type="non-terminal residue" evidence="2">
    <location>
        <position position="1"/>
    </location>
</feature>
<dbReference type="EMBL" id="KV784356">
    <property type="protein sequence ID" value="OEU18754.1"/>
    <property type="molecule type" value="Genomic_DNA"/>
</dbReference>
<evidence type="ECO:0000256" key="1">
    <source>
        <dbReference type="SAM" id="Coils"/>
    </source>
</evidence>